<dbReference type="RefSeq" id="WP_317642365.1">
    <property type="nucleotide sequence ID" value="NZ_AP026800.1"/>
</dbReference>
<evidence type="ECO:0000313" key="1">
    <source>
        <dbReference type="EMBL" id="BDR54859.1"/>
    </source>
</evidence>
<keyword evidence="2" id="KW-1185">Reference proteome</keyword>
<accession>A0ABM8BD73</accession>
<dbReference type="Proteomes" id="UP001321748">
    <property type="component" value="Chromosome"/>
</dbReference>
<dbReference type="EMBL" id="AP026800">
    <property type="protein sequence ID" value="BDR54859.1"/>
    <property type="molecule type" value="Genomic_DNA"/>
</dbReference>
<name>A0ABM8BD73_9BIFI</name>
<reference evidence="1 2" key="1">
    <citation type="journal article" date="2023" name="Microbiol. Spectr.">
        <title>Symbiosis of Carpenter Bees with Uncharacterized Lactic Acid Bacteria Showing NAD Auxotrophy.</title>
        <authorList>
            <person name="Kawasaki S."/>
            <person name="Ozawa K."/>
            <person name="Mori T."/>
            <person name="Yamamoto A."/>
            <person name="Ito M."/>
            <person name="Ohkuma M."/>
            <person name="Sakamoto M."/>
            <person name="Matsutani M."/>
        </authorList>
    </citation>
    <scope>NUCLEOTIDE SEQUENCE [LARGE SCALE GENOMIC DNA]</scope>
    <source>
        <strain evidence="1 2">KimH</strain>
    </source>
</reference>
<gene>
    <name evidence="1" type="ORF">KIMH_09700</name>
</gene>
<protein>
    <submittedName>
        <fullName evidence="1">Uncharacterized protein</fullName>
    </submittedName>
</protein>
<evidence type="ECO:0000313" key="2">
    <source>
        <dbReference type="Proteomes" id="UP001321748"/>
    </source>
</evidence>
<sequence length="200" mass="22368">MDFRLTDNSEDLTYLSDYLMTAPEGMRLVVLESALTGLKPVESKAPAAVDEKPEIQPFWGILANVVANFNLAANVNWVANAWWGANLHYGANANYRVNANGYGNPGVEMSDRVQLPITFSEQYLNSDLHKLFESRGLSESRERAIVRSTLRKQALGKKGQFQEFQISFDIERVSEGLVLVDGVVNEEKSPESSTLQRIEQ</sequence>
<organism evidence="1 2">
    <name type="scientific">Bombiscardovia apis</name>
    <dbReference type="NCBI Taxonomy" id="2932182"/>
    <lineage>
        <taxon>Bacteria</taxon>
        <taxon>Bacillati</taxon>
        <taxon>Actinomycetota</taxon>
        <taxon>Actinomycetes</taxon>
        <taxon>Bifidobacteriales</taxon>
        <taxon>Bifidobacteriaceae</taxon>
        <taxon>Bombiscardovia</taxon>
    </lineage>
</organism>
<proteinExistence type="predicted"/>